<gene>
    <name evidence="3" type="ORF">CCYN2B_120121</name>
</gene>
<evidence type="ECO:0000313" key="3">
    <source>
        <dbReference type="EMBL" id="CEN32835.1"/>
    </source>
</evidence>
<dbReference type="RefSeq" id="WP_041990322.1">
    <property type="nucleotide sequence ID" value="NZ_CDOD01000004.1"/>
</dbReference>
<evidence type="ECO:0000313" key="4">
    <source>
        <dbReference type="Proteomes" id="UP000038055"/>
    </source>
</evidence>
<proteinExistence type="predicted"/>
<dbReference type="InterPro" id="IPR009589">
    <property type="entry name" value="PH_YyaB-like"/>
</dbReference>
<dbReference type="AlphaFoldDB" id="A0A0B7H0C3"/>
<dbReference type="eggNOG" id="ENOG5030K1N">
    <property type="taxonomic scope" value="Bacteria"/>
</dbReference>
<dbReference type="Proteomes" id="UP000038055">
    <property type="component" value="Unassembled WGS sequence"/>
</dbReference>
<dbReference type="GO" id="GO:0030153">
    <property type="term" value="P:bacteriocin immunity"/>
    <property type="evidence" value="ECO:0007669"/>
    <property type="project" value="InterPro"/>
</dbReference>
<accession>A0A0B7H0C3</accession>
<evidence type="ECO:0000259" key="2">
    <source>
        <dbReference type="Pfam" id="PF06713"/>
    </source>
</evidence>
<feature type="domain" description="Uncharacterized protein YyaB-like PH" evidence="2">
    <location>
        <begin position="59"/>
        <end position="134"/>
    </location>
</feature>
<keyword evidence="4" id="KW-1185">Reference proteome</keyword>
<feature type="transmembrane region" description="Helical" evidence="1">
    <location>
        <begin position="39"/>
        <end position="63"/>
    </location>
</feature>
<sequence length="141" mass="16253">MKKVYKSKVDKFLFGIVIVITFFPLVFLLYELTSFRDRIIVSTILLLLALVFGNCIWGIRYIIDQEFLTLKGGFFFKKKIAIKNIRKIEKVGFIAELGLGASLERIGVFYNKYDCFLISPKDRTAFIADLLEINPSIEVII</sequence>
<dbReference type="EMBL" id="CDOD01000004">
    <property type="protein sequence ID" value="CEN32835.1"/>
    <property type="molecule type" value="Genomic_DNA"/>
</dbReference>
<keyword evidence="1" id="KW-1133">Transmembrane helix</keyword>
<reference evidence="4" key="1">
    <citation type="submission" date="2015-01" db="EMBL/GenBank/DDBJ databases">
        <authorList>
            <person name="MANFREDI Pablo"/>
        </authorList>
    </citation>
    <scope>NUCLEOTIDE SEQUENCE [LARGE SCALE GENOMIC DNA]</scope>
    <source>
        <strain evidence="4">Ccyn2B</strain>
    </source>
</reference>
<organism evidence="3 4">
    <name type="scientific">Capnocytophaga cynodegmi</name>
    <dbReference type="NCBI Taxonomy" id="28189"/>
    <lineage>
        <taxon>Bacteria</taxon>
        <taxon>Pseudomonadati</taxon>
        <taxon>Bacteroidota</taxon>
        <taxon>Flavobacteriia</taxon>
        <taxon>Flavobacteriales</taxon>
        <taxon>Flavobacteriaceae</taxon>
        <taxon>Capnocytophaga</taxon>
    </lineage>
</organism>
<protein>
    <recommendedName>
        <fullName evidence="2">Uncharacterized protein YyaB-like PH domain-containing protein</fullName>
    </recommendedName>
</protein>
<keyword evidence="1" id="KW-0472">Membrane</keyword>
<dbReference type="Pfam" id="PF06713">
    <property type="entry name" value="bPH_4"/>
    <property type="match status" value="1"/>
</dbReference>
<evidence type="ECO:0000256" key="1">
    <source>
        <dbReference type="SAM" id="Phobius"/>
    </source>
</evidence>
<keyword evidence="1" id="KW-0812">Transmembrane</keyword>
<feature type="transmembrane region" description="Helical" evidence="1">
    <location>
        <begin position="12"/>
        <end position="33"/>
    </location>
</feature>
<name>A0A0B7H0C3_9FLAO</name>
<dbReference type="STRING" id="28189.CCYN74_110067"/>